<comment type="similarity">
    <text evidence="3 11">Belongs to the peptidase M50B family.</text>
</comment>
<dbReference type="InterPro" id="IPR001478">
    <property type="entry name" value="PDZ"/>
</dbReference>
<dbReference type="PANTHER" id="PTHR42837:SF2">
    <property type="entry name" value="MEMBRANE METALLOPROTEASE ARASP2, CHLOROPLASTIC-RELATED"/>
    <property type="match status" value="1"/>
</dbReference>
<dbReference type="PANTHER" id="PTHR42837">
    <property type="entry name" value="REGULATOR OF SIGMA-E PROTEASE RSEP"/>
    <property type="match status" value="1"/>
</dbReference>
<evidence type="ECO:0000256" key="8">
    <source>
        <dbReference type="ARBA" id="ARBA00022989"/>
    </source>
</evidence>
<keyword evidence="7 11" id="KW-0862">Zinc</keyword>
<comment type="cofactor">
    <cofactor evidence="1 11">
        <name>Zn(2+)</name>
        <dbReference type="ChEBI" id="CHEBI:29105"/>
    </cofactor>
</comment>
<organism evidence="13 14">
    <name type="scientific">Abyssalbus ytuae</name>
    <dbReference type="NCBI Taxonomy" id="2926907"/>
    <lineage>
        <taxon>Bacteria</taxon>
        <taxon>Pseudomonadati</taxon>
        <taxon>Bacteroidota</taxon>
        <taxon>Flavobacteriia</taxon>
        <taxon>Flavobacteriales</taxon>
        <taxon>Flavobacteriaceae</taxon>
        <taxon>Abyssalbus</taxon>
    </lineage>
</organism>
<feature type="domain" description="PDZ" evidence="12">
    <location>
        <begin position="201"/>
        <end position="275"/>
    </location>
</feature>
<evidence type="ECO:0000256" key="7">
    <source>
        <dbReference type="ARBA" id="ARBA00022833"/>
    </source>
</evidence>
<dbReference type="Pfam" id="PF02163">
    <property type="entry name" value="Peptidase_M50"/>
    <property type="match status" value="1"/>
</dbReference>
<feature type="transmembrane region" description="Helical" evidence="11">
    <location>
        <begin position="412"/>
        <end position="434"/>
    </location>
</feature>
<evidence type="ECO:0000256" key="4">
    <source>
        <dbReference type="ARBA" id="ARBA00022670"/>
    </source>
</evidence>
<evidence type="ECO:0000256" key="1">
    <source>
        <dbReference type="ARBA" id="ARBA00001947"/>
    </source>
</evidence>
<dbReference type="InterPro" id="IPR036034">
    <property type="entry name" value="PDZ_sf"/>
</dbReference>
<comment type="subcellular location">
    <subcellularLocation>
        <location evidence="2">Membrane</location>
        <topology evidence="2">Multi-pass membrane protein</topology>
    </subcellularLocation>
</comment>
<keyword evidence="9 11" id="KW-0482">Metalloprotease</keyword>
<feature type="transmembrane region" description="Helical" evidence="11">
    <location>
        <begin position="7"/>
        <end position="27"/>
    </location>
</feature>
<keyword evidence="14" id="KW-1185">Reference proteome</keyword>
<dbReference type="Gene3D" id="2.30.42.10">
    <property type="match status" value="2"/>
</dbReference>
<dbReference type="GO" id="GO:0046872">
    <property type="term" value="F:metal ion binding"/>
    <property type="evidence" value="ECO:0007669"/>
    <property type="project" value="UniProtKB-KW"/>
</dbReference>
<dbReference type="Proteomes" id="UP000831290">
    <property type="component" value="Chromosome"/>
</dbReference>
<keyword evidence="4" id="KW-0645">Protease</keyword>
<protein>
    <recommendedName>
        <fullName evidence="11">Zinc metalloprotease</fullName>
        <ecNumber evidence="11">3.4.24.-</ecNumber>
    </recommendedName>
</protein>
<dbReference type="SUPFAM" id="SSF50156">
    <property type="entry name" value="PDZ domain-like"/>
    <property type="match status" value="2"/>
</dbReference>
<evidence type="ECO:0000256" key="6">
    <source>
        <dbReference type="ARBA" id="ARBA00022801"/>
    </source>
</evidence>
<keyword evidence="10 11" id="KW-0472">Membrane</keyword>
<evidence type="ECO:0000256" key="5">
    <source>
        <dbReference type="ARBA" id="ARBA00022692"/>
    </source>
</evidence>
<keyword evidence="5 11" id="KW-0812">Transmembrane</keyword>
<dbReference type="RefSeq" id="WP_255841111.1">
    <property type="nucleotide sequence ID" value="NZ_CP094358.1"/>
</dbReference>
<proteinExistence type="inferred from homology"/>
<dbReference type="CDD" id="cd06163">
    <property type="entry name" value="S2P-M50_PDZ_RseP-like"/>
    <property type="match status" value="2"/>
</dbReference>
<dbReference type="AlphaFoldDB" id="A0A9E6ZVG5"/>
<dbReference type="NCBIfam" id="TIGR00054">
    <property type="entry name" value="RIP metalloprotease RseP"/>
    <property type="match status" value="1"/>
</dbReference>
<feature type="transmembrane region" description="Helical" evidence="11">
    <location>
        <begin position="361"/>
        <end position="384"/>
    </location>
</feature>
<reference evidence="13" key="1">
    <citation type="submission" date="2022-03" db="EMBL/GenBank/DDBJ databases">
        <title>Description of Abyssus ytuae gen. nov., sp. nov., a novel member of the family Flavobacteriaceae isolated from the sediment of Mariana Trench.</title>
        <authorList>
            <person name="Zhang J."/>
            <person name="Xu X."/>
        </authorList>
    </citation>
    <scope>NUCLEOTIDE SEQUENCE</scope>
    <source>
        <strain evidence="13">MT3330</strain>
    </source>
</reference>
<evidence type="ECO:0000256" key="2">
    <source>
        <dbReference type="ARBA" id="ARBA00004141"/>
    </source>
</evidence>
<keyword evidence="11" id="KW-0479">Metal-binding</keyword>
<name>A0A9E6ZVG5_9FLAO</name>
<feature type="transmembrane region" description="Helical" evidence="11">
    <location>
        <begin position="103"/>
        <end position="126"/>
    </location>
</feature>
<evidence type="ECO:0000259" key="12">
    <source>
        <dbReference type="SMART" id="SM00228"/>
    </source>
</evidence>
<dbReference type="EMBL" id="CP094358">
    <property type="protein sequence ID" value="UOB15967.1"/>
    <property type="molecule type" value="Genomic_DNA"/>
</dbReference>
<dbReference type="CDD" id="cd23081">
    <property type="entry name" value="cpPDZ_EcRseP-like"/>
    <property type="match status" value="1"/>
</dbReference>
<dbReference type="Pfam" id="PF17820">
    <property type="entry name" value="PDZ_6"/>
    <property type="match status" value="1"/>
</dbReference>
<dbReference type="GO" id="GO:0006508">
    <property type="term" value="P:proteolysis"/>
    <property type="evidence" value="ECO:0007669"/>
    <property type="project" value="UniProtKB-KW"/>
</dbReference>
<sequence length="438" mass="49363">MTVFIQIAQFVLIISILVILHELGHFIPAKLFKTKVEKFFLFFDVKFALFKKKIGETVYGIGWLPLGGYVKIAGMIDESMDKEQMSQPPQPWEFRSKPAWQRLIIMIGGVVVNFLLAWAIYTVLLVKYGDTYIPADSLKYGIYVDSIGEKLGLKSGDKILAVDGKETKNFDEAVLDIILGDEVTVKRDGKTITVPITDEGKESVFRVQGRNFMNYRRKPVIKIVSEKSAAEEAGLIPGDEIAMVNGRTIDYWDEFTKIIKASPDKPLRITVKRNNDLKQINLQVPTAGIIGVAPDVKDLSITDEYGFFEAIPAGFNKTINVLTKQVKQFKVIFNTKTGAYKQVKGPIGIVEMMPPTWDWGFFWSFMAMFSVWLAFLNILPIPALDGGHVMFLLYEMITGRKPSEKVLETGQIIGFVILAGLMLLVFGNDIWNIIKRIL</sequence>
<keyword evidence="6 11" id="KW-0378">Hydrolase</keyword>
<dbReference type="GO" id="GO:0016020">
    <property type="term" value="C:membrane"/>
    <property type="evidence" value="ECO:0007669"/>
    <property type="project" value="UniProtKB-SubCell"/>
</dbReference>
<dbReference type="GO" id="GO:0004222">
    <property type="term" value="F:metalloendopeptidase activity"/>
    <property type="evidence" value="ECO:0007669"/>
    <property type="project" value="InterPro"/>
</dbReference>
<evidence type="ECO:0000313" key="14">
    <source>
        <dbReference type="Proteomes" id="UP000831290"/>
    </source>
</evidence>
<feature type="domain" description="PDZ" evidence="12">
    <location>
        <begin position="122"/>
        <end position="189"/>
    </location>
</feature>
<evidence type="ECO:0000256" key="11">
    <source>
        <dbReference type="RuleBase" id="RU362031"/>
    </source>
</evidence>
<dbReference type="EC" id="3.4.24.-" evidence="11"/>
<dbReference type="SMART" id="SM00228">
    <property type="entry name" value="PDZ"/>
    <property type="match status" value="2"/>
</dbReference>
<dbReference type="KEGG" id="fbm:MQE35_09465"/>
<keyword evidence="8 11" id="KW-1133">Transmembrane helix</keyword>
<evidence type="ECO:0000313" key="13">
    <source>
        <dbReference type="EMBL" id="UOB15967.1"/>
    </source>
</evidence>
<evidence type="ECO:0000256" key="9">
    <source>
        <dbReference type="ARBA" id="ARBA00023049"/>
    </source>
</evidence>
<gene>
    <name evidence="13" type="primary">rseP</name>
    <name evidence="13" type="ORF">MQE35_09465</name>
</gene>
<dbReference type="InterPro" id="IPR041489">
    <property type="entry name" value="PDZ_6"/>
</dbReference>
<dbReference type="InterPro" id="IPR004387">
    <property type="entry name" value="Pept_M50_Zn"/>
</dbReference>
<evidence type="ECO:0000256" key="3">
    <source>
        <dbReference type="ARBA" id="ARBA00007931"/>
    </source>
</evidence>
<accession>A0A9E6ZVG5</accession>
<dbReference type="InterPro" id="IPR008915">
    <property type="entry name" value="Peptidase_M50"/>
</dbReference>
<evidence type="ECO:0000256" key="10">
    <source>
        <dbReference type="ARBA" id="ARBA00023136"/>
    </source>
</evidence>